<protein>
    <submittedName>
        <fullName evidence="1">Uncharacterized protein</fullName>
    </submittedName>
</protein>
<dbReference type="Proteomes" id="UP001420932">
    <property type="component" value="Unassembled WGS sequence"/>
</dbReference>
<dbReference type="AlphaFoldDB" id="A0AAP0IF13"/>
<evidence type="ECO:0000313" key="2">
    <source>
        <dbReference type="Proteomes" id="UP001420932"/>
    </source>
</evidence>
<name>A0AAP0IF13_9MAGN</name>
<proteinExistence type="predicted"/>
<comment type="caution">
    <text evidence="1">The sequence shown here is derived from an EMBL/GenBank/DDBJ whole genome shotgun (WGS) entry which is preliminary data.</text>
</comment>
<reference evidence="1 2" key="1">
    <citation type="submission" date="2024-01" db="EMBL/GenBank/DDBJ databases">
        <title>Genome assemblies of Stephania.</title>
        <authorList>
            <person name="Yang L."/>
        </authorList>
    </citation>
    <scope>NUCLEOTIDE SEQUENCE [LARGE SCALE GENOMIC DNA]</scope>
    <source>
        <strain evidence="1">YNDBR</strain>
        <tissue evidence="1">Leaf</tissue>
    </source>
</reference>
<sequence length="55" mass="6431">MIRVDFTPMALKNPMDPRTTSMIRITPEKPWLSMIIGFNPLKKGHLFQQSFLLLE</sequence>
<keyword evidence="2" id="KW-1185">Reference proteome</keyword>
<organism evidence="1 2">
    <name type="scientific">Stephania yunnanensis</name>
    <dbReference type="NCBI Taxonomy" id="152371"/>
    <lineage>
        <taxon>Eukaryota</taxon>
        <taxon>Viridiplantae</taxon>
        <taxon>Streptophyta</taxon>
        <taxon>Embryophyta</taxon>
        <taxon>Tracheophyta</taxon>
        <taxon>Spermatophyta</taxon>
        <taxon>Magnoliopsida</taxon>
        <taxon>Ranunculales</taxon>
        <taxon>Menispermaceae</taxon>
        <taxon>Menispermoideae</taxon>
        <taxon>Cissampelideae</taxon>
        <taxon>Stephania</taxon>
    </lineage>
</organism>
<gene>
    <name evidence="1" type="ORF">Syun_020393</name>
</gene>
<accession>A0AAP0IF13</accession>
<dbReference type="EMBL" id="JBBNAF010000009">
    <property type="protein sequence ID" value="KAK9113596.1"/>
    <property type="molecule type" value="Genomic_DNA"/>
</dbReference>
<evidence type="ECO:0000313" key="1">
    <source>
        <dbReference type="EMBL" id="KAK9113596.1"/>
    </source>
</evidence>